<protein>
    <submittedName>
        <fullName evidence="2">Uncharacterized protein</fullName>
    </submittedName>
</protein>
<dbReference type="RefSeq" id="WP_154769385.1">
    <property type="nucleotide sequence ID" value="NZ_WLYK01000006.1"/>
</dbReference>
<sequence length="173" mass="18288">MRRFLAPLVAIGLFLGGSLAVAAPDPATVTAAEQQAPGTQSLSGTSVYQAITPVCRIFDTRTSNPPALIAGAARQVDALDNCFDVFTPFNNNVVVAVAVTVTMISPSGNGFLRFWPQATTESNTVINFTTGESQSGFSIVPTNRNEFKGRFFNVRAAGASGHFTVDLVGIFRL</sequence>
<dbReference type="EMBL" id="WLYK01000006">
    <property type="protein sequence ID" value="MTD15367.1"/>
    <property type="molecule type" value="Genomic_DNA"/>
</dbReference>
<feature type="chain" id="PRO_5029889742" evidence="1">
    <location>
        <begin position="23"/>
        <end position="173"/>
    </location>
</feature>
<dbReference type="AlphaFoldDB" id="A0A7K1FMH6"/>
<evidence type="ECO:0000313" key="3">
    <source>
        <dbReference type="Proteomes" id="UP000460221"/>
    </source>
</evidence>
<gene>
    <name evidence="2" type="ORF">GIS00_15625</name>
</gene>
<evidence type="ECO:0000256" key="1">
    <source>
        <dbReference type="SAM" id="SignalP"/>
    </source>
</evidence>
<name>A0A7K1FMH6_9ACTN</name>
<keyword evidence="1" id="KW-0732">Signal</keyword>
<comment type="caution">
    <text evidence="2">The sequence shown here is derived from an EMBL/GenBank/DDBJ whole genome shotgun (WGS) entry which is preliminary data.</text>
</comment>
<evidence type="ECO:0000313" key="2">
    <source>
        <dbReference type="EMBL" id="MTD15367.1"/>
    </source>
</evidence>
<reference evidence="2 3" key="1">
    <citation type="submission" date="2019-11" db="EMBL/GenBank/DDBJ databases">
        <authorList>
            <person name="Jiang L.-Q."/>
        </authorList>
    </citation>
    <scope>NUCLEOTIDE SEQUENCE [LARGE SCALE GENOMIC DNA]</scope>
    <source>
        <strain evidence="2 3">YIM 132087</strain>
    </source>
</reference>
<proteinExistence type="predicted"/>
<dbReference type="Proteomes" id="UP000460221">
    <property type="component" value="Unassembled WGS sequence"/>
</dbReference>
<feature type="signal peptide" evidence="1">
    <location>
        <begin position="1"/>
        <end position="22"/>
    </location>
</feature>
<accession>A0A7K1FMH6</accession>
<organism evidence="2 3">
    <name type="scientific">Nakamurella alba</name>
    <dbReference type="NCBI Taxonomy" id="2665158"/>
    <lineage>
        <taxon>Bacteria</taxon>
        <taxon>Bacillati</taxon>
        <taxon>Actinomycetota</taxon>
        <taxon>Actinomycetes</taxon>
        <taxon>Nakamurellales</taxon>
        <taxon>Nakamurellaceae</taxon>
        <taxon>Nakamurella</taxon>
    </lineage>
</organism>
<keyword evidence="3" id="KW-1185">Reference proteome</keyword>